<dbReference type="PANTHER" id="PTHR34512:SF30">
    <property type="entry name" value="OUTER MEMBRANE PROTEIN ASSEMBLY FACTOR BAMB"/>
    <property type="match status" value="1"/>
</dbReference>
<evidence type="ECO:0000313" key="3">
    <source>
        <dbReference type="Proteomes" id="UP000263642"/>
    </source>
</evidence>
<dbReference type="Pfam" id="PF13360">
    <property type="entry name" value="PQQ_2"/>
    <property type="match status" value="1"/>
</dbReference>
<dbReference type="InterPro" id="IPR011047">
    <property type="entry name" value="Quinoprotein_ADH-like_sf"/>
</dbReference>
<name>A0A3D3R0X3_9PLAN</name>
<dbReference type="Gene3D" id="2.130.10.10">
    <property type="entry name" value="YVTN repeat-like/Quinoprotein amine dehydrogenase"/>
    <property type="match status" value="1"/>
</dbReference>
<dbReference type="RefSeq" id="WP_278439635.1">
    <property type="nucleotide sequence ID" value="NZ_CAXAST010000005.1"/>
</dbReference>
<evidence type="ECO:0000313" key="2">
    <source>
        <dbReference type="EMBL" id="HCO22501.1"/>
    </source>
</evidence>
<organism evidence="2 3">
    <name type="scientific">Gimesia maris</name>
    <dbReference type="NCBI Taxonomy" id="122"/>
    <lineage>
        <taxon>Bacteria</taxon>
        <taxon>Pseudomonadati</taxon>
        <taxon>Planctomycetota</taxon>
        <taxon>Planctomycetia</taxon>
        <taxon>Planctomycetales</taxon>
        <taxon>Planctomycetaceae</taxon>
        <taxon>Gimesia</taxon>
    </lineage>
</organism>
<dbReference type="Proteomes" id="UP000263642">
    <property type="component" value="Unassembled WGS sequence"/>
</dbReference>
<comment type="caution">
    <text evidence="2">The sequence shown here is derived from an EMBL/GenBank/DDBJ whole genome shotgun (WGS) entry which is preliminary data.</text>
</comment>
<dbReference type="AlphaFoldDB" id="A0A3D3R0X3"/>
<dbReference type="InterPro" id="IPR015943">
    <property type="entry name" value="WD40/YVTN_repeat-like_dom_sf"/>
</dbReference>
<dbReference type="EMBL" id="DQAY01000035">
    <property type="protein sequence ID" value="HCO22501.1"/>
    <property type="molecule type" value="Genomic_DNA"/>
</dbReference>
<feature type="domain" description="Pyrrolo-quinoline quinone repeat" evidence="1">
    <location>
        <begin position="93"/>
        <end position="279"/>
    </location>
</feature>
<protein>
    <submittedName>
        <fullName evidence="2">Pyrrolo-quinoline quinone</fullName>
    </submittedName>
</protein>
<evidence type="ECO:0000259" key="1">
    <source>
        <dbReference type="Pfam" id="PF13360"/>
    </source>
</evidence>
<dbReference type="SUPFAM" id="SSF50998">
    <property type="entry name" value="Quinoprotein alcohol dehydrogenase-like"/>
    <property type="match status" value="1"/>
</dbReference>
<dbReference type="InterPro" id="IPR002372">
    <property type="entry name" value="PQQ_rpt_dom"/>
</dbReference>
<sequence length="436" mass="48825">MNISRSLLAFVLSFSFVSQQGFGDDWPQWGGPGHDLVWRETGIVKTLPTSGVLPRVWSTPIGEGYAGPAVAEVNSRWCVFVTDRIFKQRVSFERVLCLDAESGKIIWKYEYPVEYSVSYPAGPRSTPVINDGRVYTVGAQGHLLCLDAQNGNILWNKNFVAEFGTRLPTWGMVASPLVEGEQLITLVGGQQNSLIVSFDRKTGKELWRALEDAAVGYAPPVIFEFGGRRELIVWHPTAVSAINPENGKLIWEVPYGVRYGLSIATPRKAGNRLFVASFYNGPRMIEISPDGSQAKIIWAGKSDSEINTDGLHPMMMTPVFNGKNIYGVDSYGQLRGLDASNGKRLWETEQATGKGRWWNAFIIPHEDRYFLHNEQGDLIIANLTPAGYEELSRARLIEPTRRVQRRMTIWSHPAFAMKSVFARNDKEIIRVDLSAK</sequence>
<dbReference type="PANTHER" id="PTHR34512">
    <property type="entry name" value="CELL SURFACE PROTEIN"/>
    <property type="match status" value="1"/>
</dbReference>
<proteinExistence type="predicted"/>
<reference evidence="2 3" key="1">
    <citation type="journal article" date="2018" name="Nat. Biotechnol.">
        <title>A standardized bacterial taxonomy based on genome phylogeny substantially revises the tree of life.</title>
        <authorList>
            <person name="Parks D.H."/>
            <person name="Chuvochina M."/>
            <person name="Waite D.W."/>
            <person name="Rinke C."/>
            <person name="Skarshewski A."/>
            <person name="Chaumeil P.A."/>
            <person name="Hugenholtz P."/>
        </authorList>
    </citation>
    <scope>NUCLEOTIDE SEQUENCE [LARGE SCALE GENOMIC DNA]</scope>
    <source>
        <strain evidence="2">UBA9375</strain>
    </source>
</reference>
<accession>A0A3D3R0X3</accession>
<gene>
    <name evidence="2" type="ORF">DIT97_05345</name>
</gene>